<accession>A0A1U7HH19</accession>
<feature type="region of interest" description="Disordered" evidence="1">
    <location>
        <begin position="44"/>
        <end position="97"/>
    </location>
</feature>
<feature type="compositionally biased region" description="Pro residues" evidence="1">
    <location>
        <begin position="307"/>
        <end position="345"/>
    </location>
</feature>
<feature type="region of interest" description="Disordered" evidence="1">
    <location>
        <begin position="111"/>
        <end position="185"/>
    </location>
</feature>
<keyword evidence="3" id="KW-1185">Reference proteome</keyword>
<dbReference type="Proteomes" id="UP000185984">
    <property type="component" value="Unassembled WGS sequence"/>
</dbReference>
<dbReference type="EMBL" id="MRCC01000018">
    <property type="protein sequence ID" value="OKH22851.1"/>
    <property type="molecule type" value="Genomic_DNA"/>
</dbReference>
<sequence length="345" mass="35337">MLKGSGLEGNFDNQCVGVRAMRQLSALAAFGMIVLPIASCGNNSEDISSTPPPEAQSAPTAEPFPPPTIAQSPTVAVSPSLIQPTNGSQRAKQVQTGRQDPFAGLFIQTRSRETSSQVASQSASPSNTPASPSTTTPQATGNRNGQGADVIATRPPSSPANGGTPVNTPPVAPDNGIPFPPPDEGAFPPALPSIPEPELARKVAVSGVVQIGEQLQAIVQVPNEGTSRYVRVGQRLSNGEILVKRIEMTPGIEPVVILEQYGVEVAKAIGEQAVESDTPDATAPTPTPTPSPSEEAEPDVPPEVTSPAPPASIPTPVPVPINPPTVPNATPIPSPPPVTPGPGEF</sequence>
<gene>
    <name evidence="2" type="ORF">NIES1031_18975</name>
</gene>
<feature type="compositionally biased region" description="Low complexity" evidence="1">
    <location>
        <begin position="115"/>
        <end position="140"/>
    </location>
</feature>
<comment type="caution">
    <text evidence="2">The sequence shown here is derived from an EMBL/GenBank/DDBJ whole genome shotgun (WGS) entry which is preliminary data.</text>
</comment>
<organism evidence="2 3">
    <name type="scientific">Chroogloeocystis siderophila 5.2 s.c.1</name>
    <dbReference type="NCBI Taxonomy" id="247279"/>
    <lineage>
        <taxon>Bacteria</taxon>
        <taxon>Bacillati</taxon>
        <taxon>Cyanobacteriota</taxon>
        <taxon>Cyanophyceae</taxon>
        <taxon>Oscillatoriophycideae</taxon>
        <taxon>Chroococcales</taxon>
        <taxon>Chroococcaceae</taxon>
        <taxon>Chroogloeocystis</taxon>
    </lineage>
</organism>
<name>A0A1U7HH19_9CHRO</name>
<protein>
    <submittedName>
        <fullName evidence="2">Uncharacterized protein</fullName>
    </submittedName>
</protein>
<feature type="compositionally biased region" description="Polar residues" evidence="1">
    <location>
        <begin position="69"/>
        <end position="97"/>
    </location>
</feature>
<reference evidence="2 3" key="1">
    <citation type="submission" date="2016-11" db="EMBL/GenBank/DDBJ databases">
        <title>Draft Genome Sequences of Nine Cyanobacterial Strains from Diverse Habitats.</title>
        <authorList>
            <person name="Zhu T."/>
            <person name="Hou S."/>
            <person name="Lu X."/>
            <person name="Hess W.R."/>
        </authorList>
    </citation>
    <scope>NUCLEOTIDE SEQUENCE [LARGE SCALE GENOMIC DNA]</scope>
    <source>
        <strain evidence="2 3">5.2 s.c.1</strain>
    </source>
</reference>
<feature type="compositionally biased region" description="Pro residues" evidence="1">
    <location>
        <begin position="167"/>
        <end position="185"/>
    </location>
</feature>
<dbReference type="AlphaFoldDB" id="A0A1U7HH19"/>
<evidence type="ECO:0000313" key="2">
    <source>
        <dbReference type="EMBL" id="OKH22851.1"/>
    </source>
</evidence>
<evidence type="ECO:0000256" key="1">
    <source>
        <dbReference type="SAM" id="MobiDB-lite"/>
    </source>
</evidence>
<feature type="region of interest" description="Disordered" evidence="1">
    <location>
        <begin position="273"/>
        <end position="345"/>
    </location>
</feature>
<evidence type="ECO:0000313" key="3">
    <source>
        <dbReference type="Proteomes" id="UP000185984"/>
    </source>
</evidence>
<proteinExistence type="predicted"/>
<dbReference type="STRING" id="247279.NIES1031_18975"/>